<evidence type="ECO:0000256" key="1">
    <source>
        <dbReference type="ARBA" id="ARBA00004651"/>
    </source>
</evidence>
<dbReference type="PROSITE" id="PS00211">
    <property type="entry name" value="ABC_TRANSPORTER_1"/>
    <property type="match status" value="1"/>
</dbReference>
<dbReference type="Gene3D" id="3.40.50.300">
    <property type="entry name" value="P-loop containing nucleotide triphosphate hydrolases"/>
    <property type="match status" value="1"/>
</dbReference>
<dbReference type="PANTHER" id="PTHR43394">
    <property type="entry name" value="ATP-DEPENDENT PERMEASE MDL1, MITOCHONDRIAL"/>
    <property type="match status" value="1"/>
</dbReference>
<accession>A0A1H1M7N7</accession>
<dbReference type="Gene3D" id="1.20.1560.10">
    <property type="entry name" value="ABC transporter type 1, transmembrane domain"/>
    <property type="match status" value="1"/>
</dbReference>
<dbReference type="PROSITE" id="PS50893">
    <property type="entry name" value="ABC_TRANSPORTER_2"/>
    <property type="match status" value="1"/>
</dbReference>
<feature type="domain" description="ABC transporter" evidence="10">
    <location>
        <begin position="333"/>
        <end position="568"/>
    </location>
</feature>
<evidence type="ECO:0000256" key="6">
    <source>
        <dbReference type="ARBA" id="ARBA00022840"/>
    </source>
</evidence>
<feature type="transmembrane region" description="Helical" evidence="9">
    <location>
        <begin position="54"/>
        <end position="78"/>
    </location>
</feature>
<feature type="transmembrane region" description="Helical" evidence="9">
    <location>
        <begin position="237"/>
        <end position="260"/>
    </location>
</feature>
<feature type="transmembrane region" description="Helical" evidence="9">
    <location>
        <begin position="12"/>
        <end position="34"/>
    </location>
</feature>
<evidence type="ECO:0000256" key="5">
    <source>
        <dbReference type="ARBA" id="ARBA00022741"/>
    </source>
</evidence>
<dbReference type="InterPro" id="IPR011527">
    <property type="entry name" value="ABC1_TM_dom"/>
</dbReference>
<comment type="subcellular location">
    <subcellularLocation>
        <location evidence="1">Cell membrane</location>
        <topology evidence="1">Multi-pass membrane protein</topology>
    </subcellularLocation>
</comment>
<evidence type="ECO:0000256" key="7">
    <source>
        <dbReference type="ARBA" id="ARBA00022989"/>
    </source>
</evidence>
<keyword evidence="5" id="KW-0547">Nucleotide-binding</keyword>
<dbReference type="InterPro" id="IPR039421">
    <property type="entry name" value="Type_1_exporter"/>
</dbReference>
<evidence type="ECO:0000313" key="13">
    <source>
        <dbReference type="Proteomes" id="UP000199649"/>
    </source>
</evidence>
<organism evidence="12 13">
    <name type="scientific">Agrococcus carbonis</name>
    <dbReference type="NCBI Taxonomy" id="684552"/>
    <lineage>
        <taxon>Bacteria</taxon>
        <taxon>Bacillati</taxon>
        <taxon>Actinomycetota</taxon>
        <taxon>Actinomycetes</taxon>
        <taxon>Micrococcales</taxon>
        <taxon>Microbacteriaceae</taxon>
        <taxon>Agrococcus</taxon>
    </lineage>
</organism>
<evidence type="ECO:0000256" key="8">
    <source>
        <dbReference type="ARBA" id="ARBA00023136"/>
    </source>
</evidence>
<keyword evidence="4 9" id="KW-0812">Transmembrane</keyword>
<keyword evidence="2" id="KW-0813">Transport</keyword>
<dbReference type="InterPro" id="IPR036640">
    <property type="entry name" value="ABC1_TM_sf"/>
</dbReference>
<evidence type="ECO:0000259" key="10">
    <source>
        <dbReference type="PROSITE" id="PS50893"/>
    </source>
</evidence>
<dbReference type="Proteomes" id="UP000199649">
    <property type="component" value="Chromosome I"/>
</dbReference>
<proteinExistence type="predicted"/>
<dbReference type="RefSeq" id="WP_092665904.1">
    <property type="nucleotide sequence ID" value="NZ_LT629734.1"/>
</dbReference>
<reference evidence="13" key="1">
    <citation type="submission" date="2016-10" db="EMBL/GenBank/DDBJ databases">
        <authorList>
            <person name="Varghese N."/>
            <person name="Submissions S."/>
        </authorList>
    </citation>
    <scope>NUCLEOTIDE SEQUENCE [LARGE SCALE GENOMIC DNA]</scope>
    <source>
        <strain evidence="13">DSM 22965</strain>
    </source>
</reference>
<dbReference type="InterPro" id="IPR003439">
    <property type="entry name" value="ABC_transporter-like_ATP-bd"/>
</dbReference>
<dbReference type="GO" id="GO:0005886">
    <property type="term" value="C:plasma membrane"/>
    <property type="evidence" value="ECO:0007669"/>
    <property type="project" value="UniProtKB-SubCell"/>
</dbReference>
<dbReference type="SUPFAM" id="SSF52540">
    <property type="entry name" value="P-loop containing nucleoside triphosphate hydrolases"/>
    <property type="match status" value="1"/>
</dbReference>
<gene>
    <name evidence="12" type="ORF">SAMN04489719_0891</name>
</gene>
<dbReference type="PROSITE" id="PS50929">
    <property type="entry name" value="ABC_TM1F"/>
    <property type="match status" value="1"/>
</dbReference>
<keyword evidence="13" id="KW-1185">Reference proteome</keyword>
<dbReference type="SMART" id="SM00382">
    <property type="entry name" value="AAA"/>
    <property type="match status" value="1"/>
</dbReference>
<dbReference type="InterPro" id="IPR017871">
    <property type="entry name" value="ABC_transporter-like_CS"/>
</dbReference>
<dbReference type="GO" id="GO:0015421">
    <property type="term" value="F:ABC-type oligopeptide transporter activity"/>
    <property type="evidence" value="ECO:0007669"/>
    <property type="project" value="TreeGrafter"/>
</dbReference>
<keyword evidence="3" id="KW-1003">Cell membrane</keyword>
<dbReference type="Pfam" id="PF00005">
    <property type="entry name" value="ABC_tran"/>
    <property type="match status" value="1"/>
</dbReference>
<feature type="transmembrane region" description="Helical" evidence="9">
    <location>
        <begin position="157"/>
        <end position="180"/>
    </location>
</feature>
<evidence type="ECO:0000313" key="12">
    <source>
        <dbReference type="EMBL" id="SDR82690.1"/>
    </source>
</evidence>
<evidence type="ECO:0000256" key="4">
    <source>
        <dbReference type="ARBA" id="ARBA00022692"/>
    </source>
</evidence>
<dbReference type="OrthoDB" id="9806127at2"/>
<sequence length="574" mass="62154">MLWKLIVRYVKPSWPALLLVIVFQFVQSVLTLMLPTINADIIDDGVLRGDTDTIWRLGGLMLVMSLGQVAANILAILFGARLAMRAGRDLRADIFGKVGDFSEQDVQRFGAASLITRNTNDVQQVQMLILMSCTMLLSAPMLAIGGVIMAVRADATLSWLIAVAVPLMLVVLGVLVSRLVPIFRQLQERIDAINKVLREQLTGIRVIRAFVQERREKARFAVANDAVTDAMVRTGNLFVLMFPIIMLIVQVSSISVLWFGAGLVDTGELQIGVMMAFLQYLMQILMGVMMATFMTIMIPRAAVSARRIGEVLETEPSVVRAAGGVAMPTPGTVELRDVVFQYPGAETPVLDGVSLRAEPGETVAIIGSTGAGKTTLVNLIPRLFDATAGTVLVGGADVTQLDAEALWRSLAIVPQRPYLFAGTVASNLRYGNEHATDEELWRALEIAQAAGFVQQMEGQLDARIAQGGTNVSGGQRQRLSIARALVAEPDVLVFDDSFSALDLTTDARLRAALDQAVGRTTRIVVAQRVSTIVDADRIVVLDAGRVVGTGTHDELLAENDTYREIVESQMAVEA</sequence>
<name>A0A1H1M7N7_9MICO</name>
<feature type="transmembrane region" description="Helical" evidence="9">
    <location>
        <begin position="280"/>
        <end position="298"/>
    </location>
</feature>
<evidence type="ECO:0000259" key="11">
    <source>
        <dbReference type="PROSITE" id="PS50929"/>
    </source>
</evidence>
<dbReference type="PANTHER" id="PTHR43394:SF1">
    <property type="entry name" value="ATP-BINDING CASSETTE SUB-FAMILY B MEMBER 10, MITOCHONDRIAL"/>
    <property type="match status" value="1"/>
</dbReference>
<dbReference type="FunFam" id="1.20.1560.10:FF:000040">
    <property type="entry name" value="Multidrug ABC transporter ATP-binding protein"/>
    <property type="match status" value="1"/>
</dbReference>
<keyword evidence="8 9" id="KW-0472">Membrane</keyword>
<dbReference type="CDD" id="cd18548">
    <property type="entry name" value="ABC_6TM_Tm287_like"/>
    <property type="match status" value="1"/>
</dbReference>
<dbReference type="FunFam" id="3.40.50.300:FF:000854">
    <property type="entry name" value="Multidrug ABC transporter ATP-binding protein"/>
    <property type="match status" value="1"/>
</dbReference>
<protein>
    <submittedName>
        <fullName evidence="12">ATP-binding cassette, subfamily B</fullName>
    </submittedName>
</protein>
<feature type="transmembrane region" description="Helical" evidence="9">
    <location>
        <begin position="127"/>
        <end position="151"/>
    </location>
</feature>
<dbReference type="EMBL" id="LT629734">
    <property type="protein sequence ID" value="SDR82690.1"/>
    <property type="molecule type" value="Genomic_DNA"/>
</dbReference>
<keyword evidence="7 9" id="KW-1133">Transmembrane helix</keyword>
<evidence type="ECO:0000256" key="3">
    <source>
        <dbReference type="ARBA" id="ARBA00022475"/>
    </source>
</evidence>
<keyword evidence="6 12" id="KW-0067">ATP-binding</keyword>
<dbReference type="AlphaFoldDB" id="A0A1H1M7N7"/>
<dbReference type="Pfam" id="PF00664">
    <property type="entry name" value="ABC_membrane"/>
    <property type="match status" value="1"/>
</dbReference>
<evidence type="ECO:0000256" key="9">
    <source>
        <dbReference type="SAM" id="Phobius"/>
    </source>
</evidence>
<dbReference type="STRING" id="684552.SAMN04489719_0891"/>
<dbReference type="InterPro" id="IPR003593">
    <property type="entry name" value="AAA+_ATPase"/>
</dbReference>
<dbReference type="InterPro" id="IPR027417">
    <property type="entry name" value="P-loop_NTPase"/>
</dbReference>
<dbReference type="SUPFAM" id="SSF90123">
    <property type="entry name" value="ABC transporter transmembrane region"/>
    <property type="match status" value="1"/>
</dbReference>
<evidence type="ECO:0000256" key="2">
    <source>
        <dbReference type="ARBA" id="ARBA00022448"/>
    </source>
</evidence>
<dbReference type="GO" id="GO:0005524">
    <property type="term" value="F:ATP binding"/>
    <property type="evidence" value="ECO:0007669"/>
    <property type="project" value="UniProtKB-KW"/>
</dbReference>
<dbReference type="GO" id="GO:0016887">
    <property type="term" value="F:ATP hydrolysis activity"/>
    <property type="evidence" value="ECO:0007669"/>
    <property type="project" value="InterPro"/>
</dbReference>
<feature type="domain" description="ABC transmembrane type-1" evidence="11">
    <location>
        <begin position="18"/>
        <end position="300"/>
    </location>
</feature>